<evidence type="ECO:0000313" key="8">
    <source>
        <dbReference type="Proteomes" id="UP000680038"/>
    </source>
</evidence>
<keyword evidence="1 4" id="KW-0349">Heme</keyword>
<evidence type="ECO:0000256" key="3">
    <source>
        <dbReference type="ARBA" id="ARBA00023004"/>
    </source>
</evidence>
<dbReference type="Proteomes" id="UP000680038">
    <property type="component" value="Unassembled WGS sequence"/>
</dbReference>
<dbReference type="GO" id="GO:0046872">
    <property type="term" value="F:metal ion binding"/>
    <property type="evidence" value="ECO:0007669"/>
    <property type="project" value="UniProtKB-KW"/>
</dbReference>
<dbReference type="PROSITE" id="PS51257">
    <property type="entry name" value="PROKAR_LIPOPROTEIN"/>
    <property type="match status" value="1"/>
</dbReference>
<keyword evidence="2 4" id="KW-0479">Metal-binding</keyword>
<keyword evidence="8" id="KW-1185">Reference proteome</keyword>
<gene>
    <name evidence="7" type="ORF">DYBT9275_02642</name>
</gene>
<feature type="domain" description="Cytochrome c" evidence="6">
    <location>
        <begin position="60"/>
        <end position="150"/>
    </location>
</feature>
<sequence>MKTTINILISALLLYGCGQKSENGSDTTASENKPKIEDYDPQRGQGKFDKVELPAKLDDAMAKNGKSVFDLKCSSCHKLTDEKLVGPGWKGVTTRRKPEWIMNFITNPDAMIDKDPELQSQLEICLVRMPNQSLSDDDARHILEFMRQNDGVK</sequence>
<dbReference type="GO" id="GO:0020037">
    <property type="term" value="F:heme binding"/>
    <property type="evidence" value="ECO:0007669"/>
    <property type="project" value="InterPro"/>
</dbReference>
<evidence type="ECO:0000256" key="2">
    <source>
        <dbReference type="ARBA" id="ARBA00022723"/>
    </source>
</evidence>
<reference evidence="7" key="1">
    <citation type="submission" date="2021-04" db="EMBL/GenBank/DDBJ databases">
        <authorList>
            <person name="Rodrigo-Torres L."/>
            <person name="Arahal R. D."/>
            <person name="Lucena T."/>
        </authorList>
    </citation>
    <scope>NUCLEOTIDE SEQUENCE</scope>
    <source>
        <strain evidence="7">CECT 9275</strain>
    </source>
</reference>
<feature type="compositionally biased region" description="Basic and acidic residues" evidence="5">
    <location>
        <begin position="32"/>
        <end position="48"/>
    </location>
</feature>
<dbReference type="InterPro" id="IPR036909">
    <property type="entry name" value="Cyt_c-like_dom_sf"/>
</dbReference>
<dbReference type="SUPFAM" id="SSF46626">
    <property type="entry name" value="Cytochrome c"/>
    <property type="match status" value="1"/>
</dbReference>
<evidence type="ECO:0000313" key="7">
    <source>
        <dbReference type="EMBL" id="CAG5001322.1"/>
    </source>
</evidence>
<evidence type="ECO:0000259" key="6">
    <source>
        <dbReference type="PROSITE" id="PS51007"/>
    </source>
</evidence>
<evidence type="ECO:0000256" key="4">
    <source>
        <dbReference type="PROSITE-ProRule" id="PRU00433"/>
    </source>
</evidence>
<dbReference type="InterPro" id="IPR009056">
    <property type="entry name" value="Cyt_c-like_dom"/>
</dbReference>
<dbReference type="RefSeq" id="WP_215239244.1">
    <property type="nucleotide sequence ID" value="NZ_CAJRAF010000002.1"/>
</dbReference>
<dbReference type="EMBL" id="CAJRAF010000002">
    <property type="protein sequence ID" value="CAG5001322.1"/>
    <property type="molecule type" value="Genomic_DNA"/>
</dbReference>
<comment type="caution">
    <text evidence="7">The sequence shown here is derived from an EMBL/GenBank/DDBJ whole genome shotgun (WGS) entry which is preliminary data.</text>
</comment>
<protein>
    <recommendedName>
        <fullName evidence="6">Cytochrome c domain-containing protein</fullName>
    </recommendedName>
</protein>
<feature type="region of interest" description="Disordered" evidence="5">
    <location>
        <begin position="21"/>
        <end position="48"/>
    </location>
</feature>
<organism evidence="7 8">
    <name type="scientific">Dyadobacter helix</name>
    <dbReference type="NCBI Taxonomy" id="2822344"/>
    <lineage>
        <taxon>Bacteria</taxon>
        <taxon>Pseudomonadati</taxon>
        <taxon>Bacteroidota</taxon>
        <taxon>Cytophagia</taxon>
        <taxon>Cytophagales</taxon>
        <taxon>Spirosomataceae</taxon>
        <taxon>Dyadobacter</taxon>
    </lineage>
</organism>
<feature type="compositionally biased region" description="Polar residues" evidence="5">
    <location>
        <begin position="21"/>
        <end position="31"/>
    </location>
</feature>
<accession>A0A916N629</accession>
<name>A0A916N629_9BACT</name>
<dbReference type="PROSITE" id="PS51007">
    <property type="entry name" value="CYTC"/>
    <property type="match status" value="1"/>
</dbReference>
<dbReference type="Gene3D" id="1.10.760.10">
    <property type="entry name" value="Cytochrome c-like domain"/>
    <property type="match status" value="1"/>
</dbReference>
<evidence type="ECO:0000256" key="1">
    <source>
        <dbReference type="ARBA" id="ARBA00022617"/>
    </source>
</evidence>
<evidence type="ECO:0000256" key="5">
    <source>
        <dbReference type="SAM" id="MobiDB-lite"/>
    </source>
</evidence>
<dbReference type="Pfam" id="PF00034">
    <property type="entry name" value="Cytochrom_C"/>
    <property type="match status" value="1"/>
</dbReference>
<proteinExistence type="predicted"/>
<dbReference type="GO" id="GO:0009055">
    <property type="term" value="F:electron transfer activity"/>
    <property type="evidence" value="ECO:0007669"/>
    <property type="project" value="InterPro"/>
</dbReference>
<dbReference type="AlphaFoldDB" id="A0A916N629"/>
<keyword evidence="3 4" id="KW-0408">Iron</keyword>